<proteinExistence type="predicted"/>
<dbReference type="OrthoDB" id="9908201at2"/>
<name>A0A2A2F4X1_9GAMM</name>
<keyword evidence="2" id="KW-1185">Reference proteome</keyword>
<organism evidence="1 2">
    <name type="scientific">Halovibrio salipaludis</name>
    <dbReference type="NCBI Taxonomy" id="2032626"/>
    <lineage>
        <taxon>Bacteria</taxon>
        <taxon>Pseudomonadati</taxon>
        <taxon>Pseudomonadota</taxon>
        <taxon>Gammaproteobacteria</taxon>
        <taxon>Oceanospirillales</taxon>
        <taxon>Halomonadaceae</taxon>
        <taxon>Halovibrio</taxon>
    </lineage>
</organism>
<comment type="caution">
    <text evidence="1">The sequence shown here is derived from an EMBL/GenBank/DDBJ whole genome shotgun (WGS) entry which is preliminary data.</text>
</comment>
<evidence type="ECO:0000313" key="1">
    <source>
        <dbReference type="EMBL" id="PAU79652.1"/>
    </source>
</evidence>
<sequence>MSRLRSDIHIEVTQACEALQKAEVVPQEELEIIATDVLLRVRTPNEGGEDTTLVNRIRAELIDHVSSLGVTVLPIRRSVSQRLDGPVNGPPAA</sequence>
<protein>
    <submittedName>
        <fullName evidence="1">Uncharacterized protein</fullName>
    </submittedName>
</protein>
<dbReference type="RefSeq" id="WP_095618109.1">
    <property type="nucleotide sequence ID" value="NZ_NSKD01000006.1"/>
</dbReference>
<dbReference type="EMBL" id="NSKD01000006">
    <property type="protein sequence ID" value="PAU79652.1"/>
    <property type="molecule type" value="Genomic_DNA"/>
</dbReference>
<evidence type="ECO:0000313" key="2">
    <source>
        <dbReference type="Proteomes" id="UP000218896"/>
    </source>
</evidence>
<dbReference type="Proteomes" id="UP000218896">
    <property type="component" value="Unassembled WGS sequence"/>
</dbReference>
<accession>A0A2A2F4X1</accession>
<reference evidence="1 2" key="1">
    <citation type="submission" date="2017-08" db="EMBL/GenBank/DDBJ databases">
        <title>Halovibrio sewagensis sp. nov., isolated from wastewater of high salinity.</title>
        <authorList>
            <person name="Dong X."/>
            <person name="Zhang G."/>
        </authorList>
    </citation>
    <scope>NUCLEOTIDE SEQUENCE [LARGE SCALE GENOMIC DNA]</scope>
    <source>
        <strain evidence="1 2">YL5-2</strain>
    </source>
</reference>
<gene>
    <name evidence="1" type="ORF">CK501_12660</name>
</gene>
<dbReference type="AlphaFoldDB" id="A0A2A2F4X1"/>